<dbReference type="InterPro" id="IPR043146">
    <property type="entry name" value="Penicillin_amidase_N_B-knob"/>
</dbReference>
<keyword evidence="5" id="KW-0106">Calcium</keyword>
<dbReference type="AlphaFoldDB" id="A0A2D0N3V0"/>
<comment type="similarity">
    <text evidence="1">Belongs to the peptidase S45 family.</text>
</comment>
<dbReference type="GO" id="GO:0016811">
    <property type="term" value="F:hydrolase activity, acting on carbon-nitrogen (but not peptide) bonds, in linear amides"/>
    <property type="evidence" value="ECO:0007669"/>
    <property type="project" value="InterPro"/>
</dbReference>
<organism evidence="6 7">
    <name type="scientific">Flavilitoribacter nigricans (strain ATCC 23147 / DSM 23189 / NBRC 102662 / NCIMB 1420 / SS-2)</name>
    <name type="common">Lewinella nigricans</name>
    <dbReference type="NCBI Taxonomy" id="1122177"/>
    <lineage>
        <taxon>Bacteria</taxon>
        <taxon>Pseudomonadati</taxon>
        <taxon>Bacteroidota</taxon>
        <taxon>Saprospiria</taxon>
        <taxon>Saprospirales</taxon>
        <taxon>Lewinellaceae</taxon>
        <taxon>Flavilitoribacter</taxon>
    </lineage>
</organism>
<keyword evidence="5" id="KW-0479">Metal-binding</keyword>
<dbReference type="PIRSF" id="PIRSF001227">
    <property type="entry name" value="Pen_acylase"/>
    <property type="match status" value="1"/>
</dbReference>
<evidence type="ECO:0000256" key="3">
    <source>
        <dbReference type="ARBA" id="ARBA00023145"/>
    </source>
</evidence>
<feature type="binding site" evidence="5">
    <location>
        <position position="354"/>
    </location>
    <ligand>
        <name>Ca(2+)</name>
        <dbReference type="ChEBI" id="CHEBI:29108"/>
    </ligand>
</feature>
<keyword evidence="7" id="KW-1185">Reference proteome</keyword>
<dbReference type="PANTHER" id="PTHR34218:SF4">
    <property type="entry name" value="ACYL-HOMOSERINE LACTONE ACYLASE QUIP"/>
    <property type="match status" value="1"/>
</dbReference>
<feature type="binding site" evidence="5">
    <location>
        <position position="351"/>
    </location>
    <ligand>
        <name>Ca(2+)</name>
        <dbReference type="ChEBI" id="CHEBI:29108"/>
    </ligand>
</feature>
<dbReference type="Proteomes" id="UP000223913">
    <property type="component" value="Unassembled WGS sequence"/>
</dbReference>
<dbReference type="InterPro" id="IPR029055">
    <property type="entry name" value="Ntn_hydrolases_N"/>
</dbReference>
<dbReference type="GO" id="GO:0017000">
    <property type="term" value="P:antibiotic biosynthetic process"/>
    <property type="evidence" value="ECO:0007669"/>
    <property type="project" value="InterPro"/>
</dbReference>
<dbReference type="OrthoDB" id="9759796at2"/>
<name>A0A2D0N3V0_FLAN2</name>
<comment type="cofactor">
    <cofactor evidence="5">
        <name>Ca(2+)</name>
        <dbReference type="ChEBI" id="CHEBI:29108"/>
    </cofactor>
    <text evidence="5">Binds 1 Ca(2+) ion per dimer.</text>
</comment>
<sequence length="812" mass="91843">MRYIKFVIALVLTVLLLFTLGLNHPYGSSLPPIGSFFNPFSGIWQNAVGHELASEEMSLEGLKEPVQVVFDERQIPHIFAGNTEDAFYAQGYITAKFRLWQMDVSARAAGGRLSEIMGENMLERDRLQRRKGMLWAAEKAWEAWQQSPEEKAWVEAYTQGVNDYIEQLSPAEYPMEFKLLNYTPEPWTPIKSALFFKNMAEMLCARNEDLGASNTMAALGRNMFDFLFPENNPRQSPIIPTTKTWDFTPIAIAPDTVSDREMLSYSHRGIPQPPPFIGSNNWAVAGSKTADGHPILSNDPHLSLTLPSIWFEVQIHTPEFNAYGVALPGIPGIAIGFNEHIAWGETNVGQDVLDWYRILWADDDRTEYLLDGERQPVVTRTEKIDVLGRNQPVLEAVKYTVWGPIVYESDDSQYQDLAMRWVAHDADAGAPSHELGTFVNLMRSKNYEDYSRALTTFSTPPQNFVFASREGDIAIKVNGQFPLKRKEQGRFVQDGSSSAQAWQGFIPKDQVPQILNPERGFVSSANQRSTDTTYPYYYLGGFDDYRGRLINRLLGNMEKIRVEDMMAMQNNNYSLKAEEGVPALLGQLDQTGLGELERQMITDLSAWDFRFEEDSKPAFVFTSWLSAAFRLTFDEIFALAENQEVTYPETWRFLELIYQDPYHDIFDRQDTPEPENARDVITQAFLETAESLREKYEDADYSWGEFKGTEIPHMARIPGLGTGYLSVGGYADAINAIKGTHGPSWRMIVKLGSEIEAWGVFPGGQSGHPGSPFYDNAVEKWRKGEYYKLNFYHSPDESEAAGAVSWKMAGGG</sequence>
<evidence type="ECO:0000256" key="2">
    <source>
        <dbReference type="ARBA" id="ARBA00022801"/>
    </source>
</evidence>
<protein>
    <recommendedName>
        <fullName evidence="8">Penicillin acylase family protein</fullName>
    </recommendedName>
</protein>
<dbReference type="InterPro" id="IPR002692">
    <property type="entry name" value="S45"/>
</dbReference>
<dbReference type="InterPro" id="IPR014395">
    <property type="entry name" value="Pen/GL7ACA/AHL_acylase"/>
</dbReference>
<dbReference type="CDD" id="cd03747">
    <property type="entry name" value="Ntn_PGA_like"/>
    <property type="match status" value="1"/>
</dbReference>
<evidence type="ECO:0000313" key="7">
    <source>
        <dbReference type="Proteomes" id="UP000223913"/>
    </source>
</evidence>
<keyword evidence="3" id="KW-0865">Zymogen</keyword>
<feature type="active site" description="Nucleophile" evidence="4">
    <location>
        <position position="279"/>
    </location>
</feature>
<dbReference type="RefSeq" id="WP_099153769.1">
    <property type="nucleotide sequence ID" value="NZ_PDUD01000036.1"/>
</dbReference>
<dbReference type="Gene3D" id="2.30.120.10">
    <property type="match status" value="1"/>
</dbReference>
<dbReference type="EMBL" id="PDUD01000036">
    <property type="protein sequence ID" value="PHN02829.1"/>
    <property type="molecule type" value="Genomic_DNA"/>
</dbReference>
<keyword evidence="2" id="KW-0378">Hydrolase</keyword>
<dbReference type="Gene3D" id="3.60.20.10">
    <property type="entry name" value="Glutamine Phosphoribosylpyrophosphate, subunit 1, domain 1"/>
    <property type="match status" value="1"/>
</dbReference>
<dbReference type="InterPro" id="IPR043147">
    <property type="entry name" value="Penicillin_amidase_A-knob"/>
</dbReference>
<reference evidence="6 7" key="1">
    <citation type="submission" date="2017-10" db="EMBL/GenBank/DDBJ databases">
        <title>The draft genome sequence of Lewinella nigricans NBRC 102662.</title>
        <authorList>
            <person name="Wang K."/>
        </authorList>
    </citation>
    <scope>NUCLEOTIDE SEQUENCE [LARGE SCALE GENOMIC DNA]</scope>
    <source>
        <strain evidence="6 7">NBRC 102662</strain>
    </source>
</reference>
<evidence type="ECO:0000256" key="5">
    <source>
        <dbReference type="PIRSR" id="PIRSR001227-2"/>
    </source>
</evidence>
<dbReference type="Gene3D" id="1.10.1400.10">
    <property type="match status" value="1"/>
</dbReference>
<dbReference type="InterPro" id="IPR023343">
    <property type="entry name" value="Penicillin_amidase_dom1"/>
</dbReference>
<evidence type="ECO:0008006" key="8">
    <source>
        <dbReference type="Google" id="ProtNLM"/>
    </source>
</evidence>
<gene>
    <name evidence="6" type="ORF">CRP01_30070</name>
</gene>
<dbReference type="Pfam" id="PF01804">
    <property type="entry name" value="Penicil_amidase"/>
    <property type="match status" value="1"/>
</dbReference>
<comment type="caution">
    <text evidence="6">The sequence shown here is derived from an EMBL/GenBank/DDBJ whole genome shotgun (WGS) entry which is preliminary data.</text>
</comment>
<proteinExistence type="inferred from homology"/>
<dbReference type="GO" id="GO:0046872">
    <property type="term" value="F:metal ion binding"/>
    <property type="evidence" value="ECO:0007669"/>
    <property type="project" value="UniProtKB-KW"/>
</dbReference>
<dbReference type="SUPFAM" id="SSF56235">
    <property type="entry name" value="N-terminal nucleophile aminohydrolases (Ntn hydrolases)"/>
    <property type="match status" value="1"/>
</dbReference>
<accession>A0A2D0N3V0</accession>
<evidence type="ECO:0000256" key="4">
    <source>
        <dbReference type="PIRSR" id="PIRSR001227-1"/>
    </source>
</evidence>
<dbReference type="Gene3D" id="1.10.439.10">
    <property type="entry name" value="Penicillin Amidohydrolase, domain 1"/>
    <property type="match status" value="1"/>
</dbReference>
<evidence type="ECO:0000256" key="1">
    <source>
        <dbReference type="ARBA" id="ARBA00006586"/>
    </source>
</evidence>
<evidence type="ECO:0000313" key="6">
    <source>
        <dbReference type="EMBL" id="PHN02829.1"/>
    </source>
</evidence>
<dbReference type="PANTHER" id="PTHR34218">
    <property type="entry name" value="PEPTIDASE S45 PENICILLIN AMIDASE"/>
    <property type="match status" value="1"/>
</dbReference>